<dbReference type="RefSeq" id="WP_290140223.1">
    <property type="nucleotide sequence ID" value="NZ_CP101620.1"/>
</dbReference>
<gene>
    <name evidence="1" type="ORF">NMU03_17155</name>
</gene>
<protein>
    <submittedName>
        <fullName evidence="1">Uncharacterized protein</fullName>
    </submittedName>
</protein>
<accession>A0ABY5I1Q3</accession>
<organism evidence="1 2">
    <name type="scientific">Allocoprobacillus halotolerans</name>
    <dbReference type="NCBI Taxonomy" id="2944914"/>
    <lineage>
        <taxon>Bacteria</taxon>
        <taxon>Bacillati</taxon>
        <taxon>Bacillota</taxon>
        <taxon>Erysipelotrichia</taxon>
        <taxon>Erysipelotrichales</taxon>
        <taxon>Erysipelotrichaceae</taxon>
        <taxon>Allocoprobacillus</taxon>
    </lineage>
</organism>
<keyword evidence="2" id="KW-1185">Reference proteome</keyword>
<name>A0ABY5I1Q3_9FIRM</name>
<dbReference type="Proteomes" id="UP001060112">
    <property type="component" value="Chromosome"/>
</dbReference>
<sequence>MSIEEELAIYLNKPGFQMFIDAWIFQYKRLGRLGGKIVLDNLDEDQKDCLSGLGLDLSNNKLELTYSQFQKS</sequence>
<proteinExistence type="predicted"/>
<evidence type="ECO:0000313" key="1">
    <source>
        <dbReference type="EMBL" id="UTY39246.1"/>
    </source>
</evidence>
<reference evidence="1" key="1">
    <citation type="submission" date="2022-07" db="EMBL/GenBank/DDBJ databases">
        <title>Faecal culturing of patients with breast cancer.</title>
        <authorList>
            <person name="Teng N.M.Y."/>
            <person name="Kiu R."/>
            <person name="Evans R."/>
            <person name="Baker D.J."/>
            <person name="Zenner C."/>
            <person name="Robinson S.D."/>
            <person name="Hall L.J."/>
        </authorList>
    </citation>
    <scope>NUCLEOTIDE SEQUENCE</scope>
    <source>
        <strain evidence="1">LH1062</strain>
    </source>
</reference>
<evidence type="ECO:0000313" key="2">
    <source>
        <dbReference type="Proteomes" id="UP001060112"/>
    </source>
</evidence>
<dbReference type="EMBL" id="CP101620">
    <property type="protein sequence ID" value="UTY39246.1"/>
    <property type="molecule type" value="Genomic_DNA"/>
</dbReference>